<proteinExistence type="predicted"/>
<dbReference type="EMBL" id="CAJQZP010000209">
    <property type="protein sequence ID" value="CAG4945695.1"/>
    <property type="molecule type" value="Genomic_DNA"/>
</dbReference>
<comment type="caution">
    <text evidence="1">The sequence shown here is derived from an EMBL/GenBank/DDBJ whole genome shotgun (WGS) entry which is preliminary data.</text>
</comment>
<dbReference type="OrthoDB" id="7490061at2759"/>
<gene>
    <name evidence="1" type="ORF">PAPOLLO_LOCUS3145</name>
</gene>
<accession>A0A8S3W7M3</accession>
<dbReference type="Proteomes" id="UP000691718">
    <property type="component" value="Unassembled WGS sequence"/>
</dbReference>
<dbReference type="AlphaFoldDB" id="A0A8S3W7M3"/>
<name>A0A8S3W7M3_PARAO</name>
<keyword evidence="2" id="KW-1185">Reference proteome</keyword>
<evidence type="ECO:0000313" key="2">
    <source>
        <dbReference type="Proteomes" id="UP000691718"/>
    </source>
</evidence>
<sequence>MRNRIIANVSTENSFETLSEDEIDTDGENCVNKSVKLNRSYPDIDPKPSKNDYSDYIYTLKEKNKELEKN</sequence>
<reference evidence="1" key="1">
    <citation type="submission" date="2021-04" db="EMBL/GenBank/DDBJ databases">
        <authorList>
            <person name="Tunstrom K."/>
        </authorList>
    </citation>
    <scope>NUCLEOTIDE SEQUENCE</scope>
</reference>
<protein>
    <submittedName>
        <fullName evidence="1">(apollo) hypothetical protein</fullName>
    </submittedName>
</protein>
<organism evidence="1 2">
    <name type="scientific">Parnassius apollo</name>
    <name type="common">Apollo butterfly</name>
    <name type="synonym">Papilio apollo</name>
    <dbReference type="NCBI Taxonomy" id="110799"/>
    <lineage>
        <taxon>Eukaryota</taxon>
        <taxon>Metazoa</taxon>
        <taxon>Ecdysozoa</taxon>
        <taxon>Arthropoda</taxon>
        <taxon>Hexapoda</taxon>
        <taxon>Insecta</taxon>
        <taxon>Pterygota</taxon>
        <taxon>Neoptera</taxon>
        <taxon>Endopterygota</taxon>
        <taxon>Lepidoptera</taxon>
        <taxon>Glossata</taxon>
        <taxon>Ditrysia</taxon>
        <taxon>Papilionoidea</taxon>
        <taxon>Papilionidae</taxon>
        <taxon>Parnassiinae</taxon>
        <taxon>Parnassini</taxon>
        <taxon>Parnassius</taxon>
        <taxon>Parnassius</taxon>
    </lineage>
</organism>
<evidence type="ECO:0000313" key="1">
    <source>
        <dbReference type="EMBL" id="CAG4945695.1"/>
    </source>
</evidence>